<dbReference type="GO" id="GO:0016285">
    <property type="term" value="F:alanyl aminopeptidase activity"/>
    <property type="evidence" value="ECO:0007669"/>
    <property type="project" value="UniProtKB-EC"/>
</dbReference>
<dbReference type="Gene3D" id="1.10.390.10">
    <property type="entry name" value="Neutral Protease Domain 2"/>
    <property type="match status" value="1"/>
</dbReference>
<evidence type="ECO:0000256" key="13">
    <source>
        <dbReference type="SAM" id="SignalP"/>
    </source>
</evidence>
<comment type="catalytic activity">
    <reaction evidence="1">
        <text>Release of an N-terminal amino acid, Xaa-|-Yaa- from a peptide, amide or arylamide. Xaa is preferably Ala, but may be most amino acids including Pro (slow action). When a terminal hydrophobic residue is followed by a prolyl residue, the two may be released as an intact Xaa-Pro dipeptide.</text>
        <dbReference type="EC" id="3.4.11.2"/>
    </reaction>
</comment>
<evidence type="ECO:0000256" key="3">
    <source>
        <dbReference type="ARBA" id="ARBA00022438"/>
    </source>
</evidence>
<keyword evidence="8 12" id="KW-0482">Metalloprotease</keyword>
<dbReference type="EC" id="3.4.11.-" evidence="12"/>
<dbReference type="Pfam" id="PF11838">
    <property type="entry name" value="ERAP1_C"/>
    <property type="match status" value="1"/>
</dbReference>
<evidence type="ECO:0000256" key="12">
    <source>
        <dbReference type="RuleBase" id="RU364040"/>
    </source>
</evidence>
<keyword evidence="13" id="KW-0732">Signal</keyword>
<keyword evidence="5 10" id="KW-0479">Metal-binding</keyword>
<feature type="chain" id="PRO_5022032045" description="Aminopeptidase" evidence="13">
    <location>
        <begin position="28"/>
        <end position="883"/>
    </location>
</feature>
<dbReference type="EMBL" id="VBOZ01000001">
    <property type="protein sequence ID" value="TMQ67375.1"/>
    <property type="molecule type" value="Genomic_DNA"/>
</dbReference>
<evidence type="ECO:0000256" key="8">
    <source>
        <dbReference type="ARBA" id="ARBA00023049"/>
    </source>
</evidence>
<evidence type="ECO:0000256" key="2">
    <source>
        <dbReference type="ARBA" id="ARBA00010136"/>
    </source>
</evidence>
<dbReference type="GO" id="GO:0042277">
    <property type="term" value="F:peptide binding"/>
    <property type="evidence" value="ECO:0007669"/>
    <property type="project" value="TreeGrafter"/>
</dbReference>
<dbReference type="PANTHER" id="PTHR11533">
    <property type="entry name" value="PROTEASE M1 ZINC METALLOPROTEASE"/>
    <property type="match status" value="1"/>
</dbReference>
<comment type="similarity">
    <text evidence="2 12">Belongs to the peptidase M1 family.</text>
</comment>
<dbReference type="GO" id="GO:0006508">
    <property type="term" value="P:proteolysis"/>
    <property type="evidence" value="ECO:0007669"/>
    <property type="project" value="UniProtKB-KW"/>
</dbReference>
<gene>
    <name evidence="17" type="ORF">E6K79_00230</name>
</gene>
<keyword evidence="3 12" id="KW-0031">Aminopeptidase</keyword>
<dbReference type="Pfam" id="PF17900">
    <property type="entry name" value="Peptidase_M1_N"/>
    <property type="match status" value="1"/>
</dbReference>
<accession>A0A538TUU0</accession>
<dbReference type="GO" id="GO:0005615">
    <property type="term" value="C:extracellular space"/>
    <property type="evidence" value="ECO:0007669"/>
    <property type="project" value="TreeGrafter"/>
</dbReference>
<dbReference type="InterPro" id="IPR024571">
    <property type="entry name" value="ERAP1-like_C_dom"/>
</dbReference>
<dbReference type="Gene3D" id="1.25.50.20">
    <property type="match status" value="1"/>
</dbReference>
<comment type="caution">
    <text evidence="17">The sequence shown here is derived from an EMBL/GenBank/DDBJ whole genome shotgun (WGS) entry which is preliminary data.</text>
</comment>
<dbReference type="AlphaFoldDB" id="A0A538TUU0"/>
<comment type="cofactor">
    <cofactor evidence="10 12">
        <name>Zn(2+)</name>
        <dbReference type="ChEBI" id="CHEBI:29105"/>
    </cofactor>
    <text evidence="10 12">Binds 1 zinc ion per subunit.</text>
</comment>
<dbReference type="GO" id="GO:0016020">
    <property type="term" value="C:membrane"/>
    <property type="evidence" value="ECO:0007669"/>
    <property type="project" value="TreeGrafter"/>
</dbReference>
<feature type="binding site" evidence="10">
    <location>
        <position position="322"/>
    </location>
    <ligand>
        <name>Zn(2+)</name>
        <dbReference type="ChEBI" id="CHEBI:29105"/>
        <note>catalytic</note>
    </ligand>
</feature>
<dbReference type="InterPro" id="IPR014782">
    <property type="entry name" value="Peptidase_M1_dom"/>
</dbReference>
<dbReference type="InterPro" id="IPR027268">
    <property type="entry name" value="Peptidase_M4/M1_CTD_sf"/>
</dbReference>
<feature type="active site" description="Proton acceptor" evidence="9">
    <location>
        <position position="319"/>
    </location>
</feature>
<dbReference type="InterPro" id="IPR034016">
    <property type="entry name" value="M1_APN-typ"/>
</dbReference>
<evidence type="ECO:0000256" key="10">
    <source>
        <dbReference type="PIRSR" id="PIRSR634016-3"/>
    </source>
</evidence>
<dbReference type="InterPro" id="IPR001930">
    <property type="entry name" value="Peptidase_M1"/>
</dbReference>
<feature type="binding site" evidence="10">
    <location>
        <position position="341"/>
    </location>
    <ligand>
        <name>Zn(2+)</name>
        <dbReference type="ChEBI" id="CHEBI:29105"/>
        <note>catalytic</note>
    </ligand>
</feature>
<evidence type="ECO:0000313" key="17">
    <source>
        <dbReference type="EMBL" id="TMQ67375.1"/>
    </source>
</evidence>
<dbReference type="SUPFAM" id="SSF63737">
    <property type="entry name" value="Leukotriene A4 hydrolase N-terminal domain"/>
    <property type="match status" value="1"/>
</dbReference>
<dbReference type="GO" id="GO:0043171">
    <property type="term" value="P:peptide catabolic process"/>
    <property type="evidence" value="ECO:0007669"/>
    <property type="project" value="TreeGrafter"/>
</dbReference>
<dbReference type="GO" id="GO:0070006">
    <property type="term" value="F:metalloaminopeptidase activity"/>
    <property type="evidence" value="ECO:0007669"/>
    <property type="project" value="TreeGrafter"/>
</dbReference>
<evidence type="ECO:0000259" key="16">
    <source>
        <dbReference type="Pfam" id="PF17900"/>
    </source>
</evidence>
<keyword evidence="6 12" id="KW-0378">Hydrolase</keyword>
<evidence type="ECO:0000256" key="11">
    <source>
        <dbReference type="PIRSR" id="PIRSR634016-4"/>
    </source>
</evidence>
<sequence length="883" mass="97307">MTLRHFLLATLATAGLLVGPAPDPVCAAVGRLPTDIIPTFEAIRLNLDADKMDYSGSVRVELKILNPTKSILFHAQEMKLGRVVLVGKGGSRELTPQEGVEGLVTATAAAEIAPGPYALDVSFSNEFDQRATSLYRLVTGGHAYTFTQFEAVDARLAFPCWDEPAFKFPYQITVVVPQAHEAVSNTPVERQTVKDGMKTVVFRRTKPLPSYLLAIATGPLEFVPIPGMSIPGRVVVPQGSKALAQVAVTMTPPIMAALEKYFGRRYPYEKLDLIAVPEFSPGAMENPGAITYGDRYLLFDPKTMSTSQRRTFAHFTAHEIAHMWFGDLVTMKWWDDLWLNESFADWIGFKIAGEVYPNLQLQADALDGVQRAMKMDAQLSTRVIRQPIESMSNLLESADPLAYSKGHATLAMFEQWIGPETFRQGVLAYLKQHEWGNATADDLWSALSKAAGRDLRAPMSTFLDQPGVPLVHADVLKDGRVWLTQKRYLHYGVTPPMRLLWQVPVTLKYSDGTKVMSHQLLLSESTATVTLPGLAGKPPAWVHPNGASGYYRWSVDPATLTKLAEAAPKVLSADQRIGFLQNLDALLAAGDIHGDQYLKLIAGFADEPRPEVAGVLLESLQSAKEFFVTEDLETPFAVYVRRLLGPSKKRFGLDRAPGEEDGVSIFRPQLLGWLADEGRDQEALTHAEQLAKSFLADRGSIDPSLVSQVLVLSAVRGDAALFEEYKKRFEAATAPTDRMPLLSALGNFRETKLREAALAYVLDGPLRPQELFTIPQTMAGTLEFRKQVYAWVTKNYDAYAKKMPPAYAVYIPYSGVGCDEEQLQKTNAFFSMPEHSPPGAEAELARVLEAGNDCIGLREREGELVRRYLNQLAGSGEGSGALR</sequence>
<dbReference type="SUPFAM" id="SSF55486">
    <property type="entry name" value="Metalloproteases ('zincins'), catalytic domain"/>
    <property type="match status" value="1"/>
</dbReference>
<dbReference type="InterPro" id="IPR042097">
    <property type="entry name" value="Aminopeptidase_N-like_N_sf"/>
</dbReference>
<feature type="binding site" evidence="10">
    <location>
        <position position="318"/>
    </location>
    <ligand>
        <name>Zn(2+)</name>
        <dbReference type="ChEBI" id="CHEBI:29105"/>
        <note>catalytic</note>
    </ligand>
</feature>
<evidence type="ECO:0000256" key="9">
    <source>
        <dbReference type="PIRSR" id="PIRSR634016-1"/>
    </source>
</evidence>
<dbReference type="PRINTS" id="PR00756">
    <property type="entry name" value="ALADIPTASE"/>
</dbReference>
<dbReference type="Gene3D" id="2.60.40.1730">
    <property type="entry name" value="tricorn interacting facor f3 domain"/>
    <property type="match status" value="1"/>
</dbReference>
<evidence type="ECO:0000256" key="7">
    <source>
        <dbReference type="ARBA" id="ARBA00022833"/>
    </source>
</evidence>
<keyword evidence="7 10" id="KW-0862">Zinc</keyword>
<dbReference type="GO" id="GO:0008270">
    <property type="term" value="F:zinc ion binding"/>
    <property type="evidence" value="ECO:0007669"/>
    <property type="project" value="UniProtKB-UniRule"/>
</dbReference>
<dbReference type="PANTHER" id="PTHR11533:SF174">
    <property type="entry name" value="PUROMYCIN-SENSITIVE AMINOPEPTIDASE-RELATED"/>
    <property type="match status" value="1"/>
</dbReference>
<feature type="domain" description="ERAP1-like C-terminal" evidence="15">
    <location>
        <begin position="546"/>
        <end position="849"/>
    </location>
</feature>
<feature type="signal peptide" evidence="13">
    <location>
        <begin position="1"/>
        <end position="27"/>
    </location>
</feature>
<evidence type="ECO:0000259" key="15">
    <source>
        <dbReference type="Pfam" id="PF11838"/>
    </source>
</evidence>
<dbReference type="CDD" id="cd09601">
    <property type="entry name" value="M1_APN-Q_like"/>
    <property type="match status" value="1"/>
</dbReference>
<dbReference type="FunFam" id="1.10.390.10:FF:000006">
    <property type="entry name" value="Puromycin-sensitive aminopeptidase"/>
    <property type="match status" value="1"/>
</dbReference>
<feature type="site" description="Transition state stabilizer" evidence="11">
    <location>
        <position position="403"/>
    </location>
</feature>
<dbReference type="InterPro" id="IPR050344">
    <property type="entry name" value="Peptidase_M1_aminopeptidases"/>
</dbReference>
<evidence type="ECO:0000313" key="18">
    <source>
        <dbReference type="Proteomes" id="UP000317691"/>
    </source>
</evidence>
<reference evidence="17 18" key="1">
    <citation type="journal article" date="2019" name="Nat. Microbiol.">
        <title>Mediterranean grassland soil C-N compound turnover is dependent on rainfall and depth, and is mediated by genomically divergent microorganisms.</title>
        <authorList>
            <person name="Diamond S."/>
            <person name="Andeer P.F."/>
            <person name="Li Z."/>
            <person name="Crits-Christoph A."/>
            <person name="Burstein D."/>
            <person name="Anantharaman K."/>
            <person name="Lane K.R."/>
            <person name="Thomas B.C."/>
            <person name="Pan C."/>
            <person name="Northen T.R."/>
            <person name="Banfield J.F."/>
        </authorList>
    </citation>
    <scope>NUCLEOTIDE SEQUENCE [LARGE SCALE GENOMIC DNA]</scope>
    <source>
        <strain evidence="17">WS_9</strain>
    </source>
</reference>
<proteinExistence type="inferred from homology"/>
<evidence type="ECO:0000259" key="14">
    <source>
        <dbReference type="Pfam" id="PF01433"/>
    </source>
</evidence>
<feature type="domain" description="Aminopeptidase N-like N-terminal" evidence="16">
    <location>
        <begin position="43"/>
        <end position="212"/>
    </location>
</feature>
<evidence type="ECO:0000256" key="5">
    <source>
        <dbReference type="ARBA" id="ARBA00022723"/>
    </source>
</evidence>
<organism evidence="17 18">
    <name type="scientific">Eiseniibacteriota bacterium</name>
    <dbReference type="NCBI Taxonomy" id="2212470"/>
    <lineage>
        <taxon>Bacteria</taxon>
        <taxon>Candidatus Eiseniibacteriota</taxon>
    </lineage>
</organism>
<dbReference type="Proteomes" id="UP000317691">
    <property type="component" value="Unassembled WGS sequence"/>
</dbReference>
<feature type="domain" description="Peptidase M1 membrane alanine aminopeptidase" evidence="14">
    <location>
        <begin position="249"/>
        <end position="462"/>
    </location>
</feature>
<dbReference type="InterPro" id="IPR045357">
    <property type="entry name" value="Aminopeptidase_N-like_N"/>
</dbReference>
<evidence type="ECO:0000256" key="4">
    <source>
        <dbReference type="ARBA" id="ARBA00022670"/>
    </source>
</evidence>
<keyword evidence="4 12" id="KW-0645">Protease</keyword>
<evidence type="ECO:0000256" key="6">
    <source>
        <dbReference type="ARBA" id="ARBA00022801"/>
    </source>
</evidence>
<dbReference type="GO" id="GO:0005737">
    <property type="term" value="C:cytoplasm"/>
    <property type="evidence" value="ECO:0007669"/>
    <property type="project" value="TreeGrafter"/>
</dbReference>
<protein>
    <recommendedName>
        <fullName evidence="12">Aminopeptidase</fullName>
        <ecNumber evidence="12">3.4.11.-</ecNumber>
    </recommendedName>
</protein>
<dbReference type="Pfam" id="PF01433">
    <property type="entry name" value="Peptidase_M1"/>
    <property type="match status" value="1"/>
</dbReference>
<evidence type="ECO:0000256" key="1">
    <source>
        <dbReference type="ARBA" id="ARBA00000098"/>
    </source>
</evidence>
<name>A0A538TUU0_UNCEI</name>